<gene>
    <name evidence="1" type="ORF">METZ01_LOCUS198797</name>
</gene>
<accession>A0A382E7H8</accession>
<feature type="non-terminal residue" evidence="1">
    <location>
        <position position="134"/>
    </location>
</feature>
<dbReference type="Gene3D" id="2.60.40.10">
    <property type="entry name" value="Immunoglobulins"/>
    <property type="match status" value="1"/>
</dbReference>
<organism evidence="1">
    <name type="scientific">marine metagenome</name>
    <dbReference type="NCBI Taxonomy" id="408172"/>
    <lineage>
        <taxon>unclassified sequences</taxon>
        <taxon>metagenomes</taxon>
        <taxon>ecological metagenomes</taxon>
    </lineage>
</organism>
<protein>
    <submittedName>
        <fullName evidence="1">Uncharacterized protein</fullName>
    </submittedName>
</protein>
<reference evidence="1" key="1">
    <citation type="submission" date="2018-05" db="EMBL/GenBank/DDBJ databases">
        <authorList>
            <person name="Lanie J.A."/>
            <person name="Ng W.-L."/>
            <person name="Kazmierczak K.M."/>
            <person name="Andrzejewski T.M."/>
            <person name="Davidsen T.M."/>
            <person name="Wayne K.J."/>
            <person name="Tettelin H."/>
            <person name="Glass J.I."/>
            <person name="Rusch D."/>
            <person name="Podicherti R."/>
            <person name="Tsui H.-C.T."/>
            <person name="Winkler M.E."/>
        </authorList>
    </citation>
    <scope>NUCLEOTIDE SEQUENCE</scope>
</reference>
<dbReference type="InterPro" id="IPR013783">
    <property type="entry name" value="Ig-like_fold"/>
</dbReference>
<dbReference type="AlphaFoldDB" id="A0A382E7H8"/>
<sequence length="134" mass="14380">MRARTYTLAALLLVMMANGLQAVEESPNITITSLNEGDWIEGEVEILVDGDVENLELLVNGTVVASANAGESLIWDTRDANATSPAPFQVVARGELENGTQVESSPINVTVLYPRQLTYDGGSVQPEWHPEGGI</sequence>
<proteinExistence type="predicted"/>
<evidence type="ECO:0000313" key="1">
    <source>
        <dbReference type="EMBL" id="SVB45943.1"/>
    </source>
</evidence>
<name>A0A382E7H8_9ZZZZ</name>
<dbReference type="EMBL" id="UINC01042809">
    <property type="protein sequence ID" value="SVB45943.1"/>
    <property type="molecule type" value="Genomic_DNA"/>
</dbReference>